<dbReference type="Proteomes" id="UP000682733">
    <property type="component" value="Unassembled WGS sequence"/>
</dbReference>
<dbReference type="AlphaFoldDB" id="A0A8S2E4K8"/>
<reference evidence="2" key="1">
    <citation type="submission" date="2021-02" db="EMBL/GenBank/DDBJ databases">
        <authorList>
            <person name="Nowell W R."/>
        </authorList>
    </citation>
    <scope>NUCLEOTIDE SEQUENCE</scope>
</reference>
<gene>
    <name evidence="2" type="ORF">OVA965_LOCUS20648</name>
    <name evidence="3" type="ORF">TMI583_LOCUS21085</name>
</gene>
<feature type="signal peptide" evidence="1">
    <location>
        <begin position="1"/>
        <end position="19"/>
    </location>
</feature>
<keyword evidence="1" id="KW-0732">Signal</keyword>
<sequence length="105" mass="12169">MFYLLYLITYLTLPVKITTTKLVTKTTDRLLVLPELAKYGYVLFEAGDRSENDFRLCQQTVKNQLLIINKYGDLMLGKSLKQKPLNNELFCQINGNQIYSCILLK</sequence>
<protein>
    <submittedName>
        <fullName evidence="2">Uncharacterized protein</fullName>
    </submittedName>
</protein>
<comment type="caution">
    <text evidence="2">The sequence shown here is derived from an EMBL/GenBank/DDBJ whole genome shotgun (WGS) entry which is preliminary data.</text>
</comment>
<evidence type="ECO:0000256" key="1">
    <source>
        <dbReference type="SAM" id="SignalP"/>
    </source>
</evidence>
<evidence type="ECO:0000313" key="4">
    <source>
        <dbReference type="Proteomes" id="UP000677228"/>
    </source>
</evidence>
<evidence type="ECO:0000313" key="2">
    <source>
        <dbReference type="EMBL" id="CAF1130919.1"/>
    </source>
</evidence>
<dbReference type="Proteomes" id="UP000677228">
    <property type="component" value="Unassembled WGS sequence"/>
</dbReference>
<name>A0A8S2E4K8_9BILA</name>
<dbReference type="EMBL" id="CAJNOK010011047">
    <property type="protein sequence ID" value="CAF1130919.1"/>
    <property type="molecule type" value="Genomic_DNA"/>
</dbReference>
<dbReference type="EMBL" id="CAJOBA010021781">
    <property type="protein sequence ID" value="CAF3913868.1"/>
    <property type="molecule type" value="Genomic_DNA"/>
</dbReference>
<accession>A0A8S2E4K8</accession>
<proteinExistence type="predicted"/>
<organism evidence="2 4">
    <name type="scientific">Didymodactylos carnosus</name>
    <dbReference type="NCBI Taxonomy" id="1234261"/>
    <lineage>
        <taxon>Eukaryota</taxon>
        <taxon>Metazoa</taxon>
        <taxon>Spiralia</taxon>
        <taxon>Gnathifera</taxon>
        <taxon>Rotifera</taxon>
        <taxon>Eurotatoria</taxon>
        <taxon>Bdelloidea</taxon>
        <taxon>Philodinida</taxon>
        <taxon>Philodinidae</taxon>
        <taxon>Didymodactylos</taxon>
    </lineage>
</organism>
<evidence type="ECO:0000313" key="3">
    <source>
        <dbReference type="EMBL" id="CAF3913868.1"/>
    </source>
</evidence>
<feature type="chain" id="PRO_5036273427" evidence="1">
    <location>
        <begin position="20"/>
        <end position="105"/>
    </location>
</feature>